<proteinExistence type="predicted"/>
<dbReference type="Proteomes" id="UP000275321">
    <property type="component" value="Unassembled WGS sequence"/>
</dbReference>
<dbReference type="AlphaFoldDB" id="A0A427KKQ4"/>
<reference evidence="1 2" key="1">
    <citation type="submission" date="2018-10" db="EMBL/GenBank/DDBJ databases">
        <title>Transmission dynamics of multidrug resistant bacteria on intensive care unit surfaces.</title>
        <authorList>
            <person name="D'Souza A.W."/>
            <person name="Potter R.F."/>
            <person name="Wallace M."/>
            <person name="Shupe A."/>
            <person name="Patel S."/>
            <person name="Sun S."/>
            <person name="Gul D."/>
            <person name="Kwon J.H."/>
            <person name="Andleeb S."/>
            <person name="Burnham C.-A.D."/>
            <person name="Dantas G."/>
        </authorList>
    </citation>
    <scope>NUCLEOTIDE SEQUENCE [LARGE SCALE GENOMIC DNA]</scope>
    <source>
        <strain evidence="1 2">EC_073</strain>
    </source>
</reference>
<gene>
    <name evidence="1" type="ORF">EGK68_12755</name>
</gene>
<comment type="caution">
    <text evidence="1">The sequence shown here is derived from an EMBL/GenBank/DDBJ whole genome shotgun (WGS) entry which is preliminary data.</text>
</comment>
<accession>A0A427KKQ4</accession>
<evidence type="ECO:0000313" key="1">
    <source>
        <dbReference type="EMBL" id="RSB30284.1"/>
    </source>
</evidence>
<organism evidence="1 2">
    <name type="scientific">Enterobacter cloacae</name>
    <dbReference type="NCBI Taxonomy" id="550"/>
    <lineage>
        <taxon>Bacteria</taxon>
        <taxon>Pseudomonadati</taxon>
        <taxon>Pseudomonadota</taxon>
        <taxon>Gammaproteobacteria</taxon>
        <taxon>Enterobacterales</taxon>
        <taxon>Enterobacteriaceae</taxon>
        <taxon>Enterobacter</taxon>
        <taxon>Enterobacter cloacae complex</taxon>
    </lineage>
</organism>
<evidence type="ECO:0000313" key="2">
    <source>
        <dbReference type="Proteomes" id="UP000275321"/>
    </source>
</evidence>
<name>A0A427KKQ4_ENTCL</name>
<protein>
    <submittedName>
        <fullName evidence="1">Uncharacterized protein</fullName>
    </submittedName>
</protein>
<dbReference type="RefSeq" id="WP_050859437.1">
    <property type="nucleotide sequence ID" value="NZ_CABGZE010000004.1"/>
</dbReference>
<sequence>MEMRITALIVALGLLLTALHGGWNISDITVLFVVNLGNSLLAARKSGLLKSQRLFSYHI</sequence>
<dbReference type="EMBL" id="RHWT01000015">
    <property type="protein sequence ID" value="RSB30284.1"/>
    <property type="molecule type" value="Genomic_DNA"/>
</dbReference>